<sequence length="280" mass="31086">MAVDHQTHFGLGATPSFACQADPRFSYWLHVPACYPDALPAHRSMLVALHGTERNAPLLRGLFEEFSERYGVLVLAPHFPAGIGSPRDVDAYKYVRALGVNYDEVLLHMVDEVASRYGCDRSRFLMFGFSGGAHFAHRFWYLYPERLRALTVAAPGSVTLPTDTANWWVGVKDTQERFGRAINFPAMNTVSTLLVVGSDDVSTEVITHDRASPYYMEGANAAGRTRVDRLRTLHSALRAQNIESTLRELPGVTHTYAPLVTAATEFFANTVAELQPLGQR</sequence>
<name>A0ABV8T1Z9_9GAMM</name>
<keyword evidence="2 3" id="KW-0378">Hydrolase</keyword>
<gene>
    <name evidence="3" type="ORF">ACFPN2_27815</name>
</gene>
<dbReference type="EMBL" id="JBHSDU010000014">
    <property type="protein sequence ID" value="MFC4312923.1"/>
    <property type="molecule type" value="Genomic_DNA"/>
</dbReference>
<reference evidence="4" key="1">
    <citation type="journal article" date="2019" name="Int. J. Syst. Evol. Microbiol.">
        <title>The Global Catalogue of Microorganisms (GCM) 10K type strain sequencing project: providing services to taxonomists for standard genome sequencing and annotation.</title>
        <authorList>
            <consortium name="The Broad Institute Genomics Platform"/>
            <consortium name="The Broad Institute Genome Sequencing Center for Infectious Disease"/>
            <person name="Wu L."/>
            <person name="Ma J."/>
        </authorList>
    </citation>
    <scope>NUCLEOTIDE SEQUENCE [LARGE SCALE GENOMIC DNA]</scope>
    <source>
        <strain evidence="4">CGMCC 1.10759</strain>
    </source>
</reference>
<keyword evidence="1" id="KW-0732">Signal</keyword>
<dbReference type="SUPFAM" id="SSF53474">
    <property type="entry name" value="alpha/beta-Hydrolases"/>
    <property type="match status" value="1"/>
</dbReference>
<comment type="caution">
    <text evidence="3">The sequence shown here is derived from an EMBL/GenBank/DDBJ whole genome shotgun (WGS) entry which is preliminary data.</text>
</comment>
<evidence type="ECO:0000313" key="4">
    <source>
        <dbReference type="Proteomes" id="UP001595904"/>
    </source>
</evidence>
<dbReference type="PANTHER" id="PTHR43037:SF5">
    <property type="entry name" value="FERULOYL ESTERASE"/>
    <property type="match status" value="1"/>
</dbReference>
<organism evidence="3 4">
    <name type="scientific">Steroidobacter flavus</name>
    <dbReference type="NCBI Taxonomy" id="1842136"/>
    <lineage>
        <taxon>Bacteria</taxon>
        <taxon>Pseudomonadati</taxon>
        <taxon>Pseudomonadota</taxon>
        <taxon>Gammaproteobacteria</taxon>
        <taxon>Steroidobacterales</taxon>
        <taxon>Steroidobacteraceae</taxon>
        <taxon>Steroidobacter</taxon>
    </lineage>
</organism>
<protein>
    <submittedName>
        <fullName evidence="3">Alpha/beta hydrolase</fullName>
    </submittedName>
</protein>
<evidence type="ECO:0000256" key="2">
    <source>
        <dbReference type="ARBA" id="ARBA00022801"/>
    </source>
</evidence>
<proteinExistence type="predicted"/>
<dbReference type="InterPro" id="IPR029058">
    <property type="entry name" value="AB_hydrolase_fold"/>
</dbReference>
<accession>A0ABV8T1Z9</accession>
<dbReference type="InterPro" id="IPR050955">
    <property type="entry name" value="Plant_Biomass_Hydrol_Est"/>
</dbReference>
<dbReference type="Gene3D" id="3.40.50.1820">
    <property type="entry name" value="alpha/beta hydrolase"/>
    <property type="match status" value="1"/>
</dbReference>
<dbReference type="PANTHER" id="PTHR43037">
    <property type="entry name" value="UNNAMED PRODUCT-RELATED"/>
    <property type="match status" value="1"/>
</dbReference>
<evidence type="ECO:0000313" key="3">
    <source>
        <dbReference type="EMBL" id="MFC4312923.1"/>
    </source>
</evidence>
<dbReference type="Proteomes" id="UP001595904">
    <property type="component" value="Unassembled WGS sequence"/>
</dbReference>
<dbReference type="GO" id="GO:0016787">
    <property type="term" value="F:hydrolase activity"/>
    <property type="evidence" value="ECO:0007669"/>
    <property type="project" value="UniProtKB-KW"/>
</dbReference>
<evidence type="ECO:0000256" key="1">
    <source>
        <dbReference type="ARBA" id="ARBA00022729"/>
    </source>
</evidence>
<keyword evidence="4" id="KW-1185">Reference proteome</keyword>
<dbReference type="RefSeq" id="WP_380602735.1">
    <property type="nucleotide sequence ID" value="NZ_JBHSDU010000014.1"/>
</dbReference>